<evidence type="ECO:0000256" key="4">
    <source>
        <dbReference type="ARBA" id="ARBA00022692"/>
    </source>
</evidence>
<dbReference type="GO" id="GO:0016887">
    <property type="term" value="F:ATP hydrolysis activity"/>
    <property type="evidence" value="ECO:0007669"/>
    <property type="project" value="InterPro"/>
</dbReference>
<dbReference type="SUPFAM" id="SSF52540">
    <property type="entry name" value="P-loop containing nucleoside triphosphate hydrolases"/>
    <property type="match status" value="1"/>
</dbReference>
<keyword evidence="2" id="KW-0813">Transport</keyword>
<dbReference type="GO" id="GO:0015421">
    <property type="term" value="F:ABC-type oligopeptide transporter activity"/>
    <property type="evidence" value="ECO:0007669"/>
    <property type="project" value="TreeGrafter"/>
</dbReference>
<evidence type="ECO:0000256" key="3">
    <source>
        <dbReference type="ARBA" id="ARBA00022475"/>
    </source>
</evidence>
<dbReference type="Gene3D" id="1.20.1560.10">
    <property type="entry name" value="ABC transporter type 1, transmembrane domain"/>
    <property type="match status" value="1"/>
</dbReference>
<dbReference type="PROSITE" id="PS50929">
    <property type="entry name" value="ABC_TM1F"/>
    <property type="match status" value="1"/>
</dbReference>
<keyword evidence="3" id="KW-1003">Cell membrane</keyword>
<dbReference type="Pfam" id="PF00664">
    <property type="entry name" value="ABC_membrane"/>
    <property type="match status" value="1"/>
</dbReference>
<dbReference type="InterPro" id="IPR027417">
    <property type="entry name" value="P-loop_NTPase"/>
</dbReference>
<dbReference type="InterPro" id="IPR039421">
    <property type="entry name" value="Type_1_exporter"/>
</dbReference>
<dbReference type="PANTHER" id="PTHR43394:SF1">
    <property type="entry name" value="ATP-BINDING CASSETTE SUB-FAMILY B MEMBER 10, MITOCHONDRIAL"/>
    <property type="match status" value="1"/>
</dbReference>
<accession>A0A7C1FVM9</accession>
<dbReference type="Pfam" id="PF00005">
    <property type="entry name" value="ABC_tran"/>
    <property type="match status" value="1"/>
</dbReference>
<dbReference type="PROSITE" id="PS00211">
    <property type="entry name" value="ABC_TRANSPORTER_1"/>
    <property type="match status" value="1"/>
</dbReference>
<dbReference type="Gene3D" id="3.40.50.300">
    <property type="entry name" value="P-loop containing nucleotide triphosphate hydrolases"/>
    <property type="match status" value="1"/>
</dbReference>
<feature type="transmembrane region" description="Helical" evidence="9">
    <location>
        <begin position="259"/>
        <end position="278"/>
    </location>
</feature>
<evidence type="ECO:0000259" key="10">
    <source>
        <dbReference type="PROSITE" id="PS50893"/>
    </source>
</evidence>
<dbReference type="SMART" id="SM00382">
    <property type="entry name" value="AAA"/>
    <property type="match status" value="1"/>
</dbReference>
<reference evidence="12" key="1">
    <citation type="journal article" date="2020" name="mSystems">
        <title>Genome- and Community-Level Interaction Insights into Carbon Utilization and Element Cycling Functions of Hydrothermarchaeota in Hydrothermal Sediment.</title>
        <authorList>
            <person name="Zhou Z."/>
            <person name="Liu Y."/>
            <person name="Xu W."/>
            <person name="Pan J."/>
            <person name="Luo Z.H."/>
            <person name="Li M."/>
        </authorList>
    </citation>
    <scope>NUCLEOTIDE SEQUENCE [LARGE SCALE GENOMIC DNA]</scope>
    <source>
        <strain evidence="12">SpSt-289</strain>
    </source>
</reference>
<evidence type="ECO:0000256" key="8">
    <source>
        <dbReference type="ARBA" id="ARBA00023136"/>
    </source>
</evidence>
<dbReference type="FunFam" id="3.40.50.300:FF:000221">
    <property type="entry name" value="Multidrug ABC transporter ATP-binding protein"/>
    <property type="match status" value="1"/>
</dbReference>
<dbReference type="GO" id="GO:0005524">
    <property type="term" value="F:ATP binding"/>
    <property type="evidence" value="ECO:0007669"/>
    <property type="project" value="UniProtKB-KW"/>
</dbReference>
<protein>
    <submittedName>
        <fullName evidence="12">ABC transporter ATP-binding protein</fullName>
    </submittedName>
</protein>
<dbReference type="CDD" id="cd07346">
    <property type="entry name" value="ABC_6TM_exporters"/>
    <property type="match status" value="1"/>
</dbReference>
<feature type="transmembrane region" description="Helical" evidence="9">
    <location>
        <begin position="174"/>
        <end position="194"/>
    </location>
</feature>
<name>A0A7C1FVM9_9CHLR</name>
<dbReference type="InterPro" id="IPR003439">
    <property type="entry name" value="ABC_transporter-like_ATP-bd"/>
</dbReference>
<evidence type="ECO:0000256" key="2">
    <source>
        <dbReference type="ARBA" id="ARBA00022448"/>
    </source>
</evidence>
<evidence type="ECO:0000313" key="12">
    <source>
        <dbReference type="EMBL" id="HDX33455.1"/>
    </source>
</evidence>
<dbReference type="InterPro" id="IPR017871">
    <property type="entry name" value="ABC_transporter-like_CS"/>
</dbReference>
<dbReference type="InterPro" id="IPR003593">
    <property type="entry name" value="AAA+_ATPase"/>
</dbReference>
<dbReference type="GO" id="GO:0005886">
    <property type="term" value="C:plasma membrane"/>
    <property type="evidence" value="ECO:0007669"/>
    <property type="project" value="UniProtKB-SubCell"/>
</dbReference>
<keyword evidence="6 12" id="KW-0067">ATP-binding</keyword>
<dbReference type="PROSITE" id="PS50893">
    <property type="entry name" value="ABC_TRANSPORTER_2"/>
    <property type="match status" value="1"/>
</dbReference>
<keyword evidence="8 9" id="KW-0472">Membrane</keyword>
<dbReference type="AlphaFoldDB" id="A0A7C1FVM9"/>
<proteinExistence type="predicted"/>
<dbReference type="InterPro" id="IPR036640">
    <property type="entry name" value="ABC1_TM_sf"/>
</dbReference>
<dbReference type="InterPro" id="IPR011527">
    <property type="entry name" value="ABC1_TM_dom"/>
</dbReference>
<comment type="caution">
    <text evidence="12">The sequence shown here is derived from an EMBL/GenBank/DDBJ whole genome shotgun (WGS) entry which is preliminary data.</text>
</comment>
<dbReference type="SUPFAM" id="SSF90123">
    <property type="entry name" value="ABC transporter transmembrane region"/>
    <property type="match status" value="1"/>
</dbReference>
<keyword evidence="7 9" id="KW-1133">Transmembrane helix</keyword>
<evidence type="ECO:0000256" key="1">
    <source>
        <dbReference type="ARBA" id="ARBA00004651"/>
    </source>
</evidence>
<organism evidence="12">
    <name type="scientific">Caldilinea aerophila</name>
    <dbReference type="NCBI Taxonomy" id="133453"/>
    <lineage>
        <taxon>Bacteria</taxon>
        <taxon>Bacillati</taxon>
        <taxon>Chloroflexota</taxon>
        <taxon>Caldilineae</taxon>
        <taxon>Caldilineales</taxon>
        <taxon>Caldilineaceae</taxon>
        <taxon>Caldilinea</taxon>
    </lineage>
</organism>
<feature type="domain" description="ABC transporter" evidence="10">
    <location>
        <begin position="349"/>
        <end position="588"/>
    </location>
</feature>
<feature type="transmembrane region" description="Helical" evidence="9">
    <location>
        <begin position="143"/>
        <end position="168"/>
    </location>
</feature>
<feature type="transmembrane region" description="Helical" evidence="9">
    <location>
        <begin position="290"/>
        <end position="311"/>
    </location>
</feature>
<feature type="transmembrane region" description="Helical" evidence="9">
    <location>
        <begin position="67"/>
        <end position="85"/>
    </location>
</feature>
<dbReference type="PANTHER" id="PTHR43394">
    <property type="entry name" value="ATP-DEPENDENT PERMEASE MDL1, MITOCHONDRIAL"/>
    <property type="match status" value="1"/>
</dbReference>
<evidence type="ECO:0000256" key="7">
    <source>
        <dbReference type="ARBA" id="ARBA00022989"/>
    </source>
</evidence>
<keyword evidence="4 9" id="KW-0812">Transmembrane</keyword>
<feature type="domain" description="ABC transmembrane type-1" evidence="11">
    <location>
        <begin position="35"/>
        <end position="316"/>
    </location>
</feature>
<dbReference type="EMBL" id="DSMG01000193">
    <property type="protein sequence ID" value="HDX33455.1"/>
    <property type="molecule type" value="Genomic_DNA"/>
</dbReference>
<evidence type="ECO:0000256" key="6">
    <source>
        <dbReference type="ARBA" id="ARBA00022840"/>
    </source>
</evidence>
<evidence type="ECO:0000256" key="5">
    <source>
        <dbReference type="ARBA" id="ARBA00022741"/>
    </source>
</evidence>
<gene>
    <name evidence="12" type="ORF">ENQ20_18515</name>
</gene>
<evidence type="ECO:0000256" key="9">
    <source>
        <dbReference type="SAM" id="Phobius"/>
    </source>
</evidence>
<evidence type="ECO:0000259" key="11">
    <source>
        <dbReference type="PROSITE" id="PS50929"/>
    </source>
</evidence>
<keyword evidence="5" id="KW-0547">Nucleotide-binding</keyword>
<comment type="subcellular location">
    <subcellularLocation>
        <location evidence="1">Cell membrane</location>
        <topology evidence="1">Multi-pass membrane protein</topology>
    </subcellularLocation>
</comment>
<sequence>MTHSEFTVVQPWRSNRKSAGWWIFSHVRRNWPIIAVVLAGAIGNAALAAAIPIFTGQAFDAVTGGAADLRALGIACLLLVLSQLVRSGLQLGRNFGSEVLGQRLERDARRELYGELLGKSMGFHDMHATGDVMARATNDVRELALMMAPGLNLVIGSAIFLVMPIVVAPRYHPTLVIVPVLFAVGYLLAMWHYLRTLQPMTAAVRRAFGQMNARLTEAIEGIETVKGAAQEEREVALFERNATRVRDAVVAQARVEARFLPLLLLAVATGIAFGQALYLYHQGVITVGAVAAYVGLISLFDFPVFTSLFAYSQVASGLSSARRILELIREQAGVDQNVEGYTGPMRGAVTFDHVTFSYHYGNDGASQNALEDVSFSIEAGQTLALVGQTGAGKSTVAKLINRIYDVDAGRIAIDGVDVRSWNLEALRRQISIIEQDIFLFSRSIAENIAFGKPDATQEEIEEAARAAQAHDFIMSFPEGYATVVGERGMMLSGGQRQRIALARAFLTNPAILILDDSTSAIDSATEDQIQRAIERASQGRTTILITHRLSQIRWADQIVVLRKGRVVAQGTHAELLERSQAYRDIFARL</sequence>
<feature type="transmembrane region" description="Helical" evidence="9">
    <location>
        <begin position="33"/>
        <end position="55"/>
    </location>
</feature>